<keyword evidence="2 8" id="KW-0813">Transport</keyword>
<dbReference type="PANTHER" id="PTHR30614:SF0">
    <property type="entry name" value="L-CYSTINE TRANSPORT SYSTEM PERMEASE PROTEIN TCYL"/>
    <property type="match status" value="1"/>
</dbReference>
<proteinExistence type="inferred from homology"/>
<evidence type="ECO:0000256" key="6">
    <source>
        <dbReference type="ARBA" id="ARBA00022989"/>
    </source>
</evidence>
<evidence type="ECO:0000256" key="2">
    <source>
        <dbReference type="ARBA" id="ARBA00022448"/>
    </source>
</evidence>
<dbReference type="CDD" id="cd06261">
    <property type="entry name" value="TM_PBP2"/>
    <property type="match status" value="1"/>
</dbReference>
<dbReference type="InterPro" id="IPR000515">
    <property type="entry name" value="MetI-like"/>
</dbReference>
<feature type="transmembrane region" description="Helical" evidence="8">
    <location>
        <begin position="32"/>
        <end position="56"/>
    </location>
</feature>
<dbReference type="PROSITE" id="PS50928">
    <property type="entry name" value="ABC_TM1"/>
    <property type="match status" value="1"/>
</dbReference>
<reference evidence="10 11" key="1">
    <citation type="journal article" date="2019" name="Int. J. Syst. Evol. Microbiol.">
        <title>The Global Catalogue of Microorganisms (GCM) 10K type strain sequencing project: providing services to taxonomists for standard genome sequencing and annotation.</title>
        <authorList>
            <consortium name="The Broad Institute Genomics Platform"/>
            <consortium name="The Broad Institute Genome Sequencing Center for Infectious Disease"/>
            <person name="Wu L."/>
            <person name="Ma J."/>
        </authorList>
    </citation>
    <scope>NUCLEOTIDE SEQUENCE [LARGE SCALE GENOMIC DNA]</scope>
    <source>
        <strain evidence="10 11">JCM 14368</strain>
    </source>
</reference>
<evidence type="ECO:0000313" key="11">
    <source>
        <dbReference type="Proteomes" id="UP001500191"/>
    </source>
</evidence>
<dbReference type="EMBL" id="BAAADB010000016">
    <property type="protein sequence ID" value="GAA0512235.1"/>
    <property type="molecule type" value="Genomic_DNA"/>
</dbReference>
<evidence type="ECO:0000256" key="4">
    <source>
        <dbReference type="ARBA" id="ARBA00022692"/>
    </source>
</evidence>
<evidence type="ECO:0000256" key="5">
    <source>
        <dbReference type="ARBA" id="ARBA00022970"/>
    </source>
</evidence>
<evidence type="ECO:0000256" key="3">
    <source>
        <dbReference type="ARBA" id="ARBA00022475"/>
    </source>
</evidence>
<evidence type="ECO:0000313" key="10">
    <source>
        <dbReference type="EMBL" id="GAA0512235.1"/>
    </source>
</evidence>
<evidence type="ECO:0000259" key="9">
    <source>
        <dbReference type="PROSITE" id="PS50928"/>
    </source>
</evidence>
<dbReference type="NCBIfam" id="TIGR01726">
    <property type="entry name" value="HEQRo_perm_3TM"/>
    <property type="match status" value="1"/>
</dbReference>
<feature type="transmembrane region" description="Helical" evidence="8">
    <location>
        <begin position="68"/>
        <end position="89"/>
    </location>
</feature>
<keyword evidence="7 8" id="KW-0472">Membrane</keyword>
<protein>
    <submittedName>
        <fullName evidence="10">Amino acid ABC transporter permease</fullName>
    </submittedName>
</protein>
<evidence type="ECO:0000256" key="7">
    <source>
        <dbReference type="ARBA" id="ARBA00023136"/>
    </source>
</evidence>
<dbReference type="InterPro" id="IPR043429">
    <property type="entry name" value="ArtM/GltK/GlnP/TcyL/YhdX-like"/>
</dbReference>
<comment type="similarity">
    <text evidence="8">Belongs to the binding-protein-dependent transport system permease family.</text>
</comment>
<comment type="subcellular location">
    <subcellularLocation>
        <location evidence="1 8">Cell membrane</location>
        <topology evidence="1 8">Multi-pass membrane protein</topology>
    </subcellularLocation>
</comment>
<sequence length="229" mass="24364">MTPGDPMNTEQLHLVLQSAWTSLPTLLGALPVTLGFALGAMLLGLPLGFLVALARLSRLGWVRGLSSLYVSFIRGTPLLVQIFVIYYGLPSLGVTLNPIAGGVIALTLNAAAYLSETIRAAILSIPRGQREAATSLGLNAGQSMRLIVLPQAARVALPSMSNTLIGLVKDTSLVSVITVVELLRSAQLVIARTFEPFGPYLAAALIYWAVSSLLEVVQRALERRFSRGS</sequence>
<dbReference type="Proteomes" id="UP001500191">
    <property type="component" value="Unassembled WGS sequence"/>
</dbReference>
<feature type="domain" description="ABC transmembrane type-1" evidence="9">
    <location>
        <begin position="30"/>
        <end position="218"/>
    </location>
</feature>
<dbReference type="PANTHER" id="PTHR30614">
    <property type="entry name" value="MEMBRANE COMPONENT OF AMINO ACID ABC TRANSPORTER"/>
    <property type="match status" value="1"/>
</dbReference>
<keyword evidence="3" id="KW-1003">Cell membrane</keyword>
<keyword evidence="4 8" id="KW-0812">Transmembrane</keyword>
<gene>
    <name evidence="10" type="ORF">GCM10008937_20040</name>
</gene>
<dbReference type="SUPFAM" id="SSF161098">
    <property type="entry name" value="MetI-like"/>
    <property type="match status" value="1"/>
</dbReference>
<name>A0ABN1C637_9DEIO</name>
<keyword evidence="5" id="KW-0029">Amino-acid transport</keyword>
<evidence type="ECO:0000256" key="8">
    <source>
        <dbReference type="RuleBase" id="RU363032"/>
    </source>
</evidence>
<comment type="caution">
    <text evidence="10">The sequence shown here is derived from an EMBL/GenBank/DDBJ whole genome shotgun (WGS) entry which is preliminary data.</text>
</comment>
<accession>A0ABN1C637</accession>
<organism evidence="10 11">
    <name type="scientific">Deinococcus depolymerans</name>
    <dbReference type="NCBI Taxonomy" id="392408"/>
    <lineage>
        <taxon>Bacteria</taxon>
        <taxon>Thermotogati</taxon>
        <taxon>Deinococcota</taxon>
        <taxon>Deinococci</taxon>
        <taxon>Deinococcales</taxon>
        <taxon>Deinococcaceae</taxon>
        <taxon>Deinococcus</taxon>
    </lineage>
</organism>
<dbReference type="InterPro" id="IPR035906">
    <property type="entry name" value="MetI-like_sf"/>
</dbReference>
<dbReference type="InterPro" id="IPR010065">
    <property type="entry name" value="AA_ABC_transptr_permease_3TM"/>
</dbReference>
<keyword evidence="11" id="KW-1185">Reference proteome</keyword>
<dbReference type="Gene3D" id="1.10.3720.10">
    <property type="entry name" value="MetI-like"/>
    <property type="match status" value="1"/>
</dbReference>
<dbReference type="Pfam" id="PF00528">
    <property type="entry name" value="BPD_transp_1"/>
    <property type="match status" value="1"/>
</dbReference>
<keyword evidence="6 8" id="KW-1133">Transmembrane helix</keyword>
<evidence type="ECO:0000256" key="1">
    <source>
        <dbReference type="ARBA" id="ARBA00004651"/>
    </source>
</evidence>
<feature type="transmembrane region" description="Helical" evidence="8">
    <location>
        <begin position="95"/>
        <end position="114"/>
    </location>
</feature>